<reference evidence="7" key="1">
    <citation type="submission" date="2021-03" db="EMBL/GenBank/DDBJ databases">
        <title>Antimicrobial resistance genes in bacteria isolated from Japanese honey, and their potential for conferring macrolide and lincosamide resistance in the American foulbrood pathogen Paenibacillus larvae.</title>
        <authorList>
            <person name="Okamoto M."/>
            <person name="Kumagai M."/>
            <person name="Kanamori H."/>
            <person name="Takamatsu D."/>
        </authorList>
    </citation>
    <scope>NUCLEOTIDE SEQUENCE</scope>
    <source>
        <strain evidence="7">J43TS3</strain>
    </source>
</reference>
<keyword evidence="4 5" id="KW-0472">Membrane</keyword>
<dbReference type="Proteomes" id="UP000676917">
    <property type="component" value="Unassembled WGS sequence"/>
</dbReference>
<proteinExistence type="predicted"/>
<evidence type="ECO:0000256" key="5">
    <source>
        <dbReference type="SAM" id="Phobius"/>
    </source>
</evidence>
<keyword evidence="8" id="KW-1185">Reference proteome</keyword>
<evidence type="ECO:0000256" key="4">
    <source>
        <dbReference type="ARBA" id="ARBA00023136"/>
    </source>
</evidence>
<dbReference type="EMBL" id="BORP01000001">
    <property type="protein sequence ID" value="GIO26330.1"/>
    <property type="molecule type" value="Genomic_DNA"/>
</dbReference>
<dbReference type="GO" id="GO:0016020">
    <property type="term" value="C:membrane"/>
    <property type="evidence" value="ECO:0007669"/>
    <property type="project" value="UniProtKB-SubCell"/>
</dbReference>
<evidence type="ECO:0000256" key="3">
    <source>
        <dbReference type="ARBA" id="ARBA00022989"/>
    </source>
</evidence>
<feature type="transmembrane region" description="Helical" evidence="5">
    <location>
        <begin position="20"/>
        <end position="39"/>
    </location>
</feature>
<evidence type="ECO:0000313" key="7">
    <source>
        <dbReference type="EMBL" id="GIO26330.1"/>
    </source>
</evidence>
<evidence type="ECO:0000313" key="8">
    <source>
        <dbReference type="Proteomes" id="UP000676917"/>
    </source>
</evidence>
<organism evidence="7 8">
    <name type="scientific">Ornithinibacillus bavariensis</name>
    <dbReference type="NCBI Taxonomy" id="545502"/>
    <lineage>
        <taxon>Bacteria</taxon>
        <taxon>Bacillati</taxon>
        <taxon>Bacillota</taxon>
        <taxon>Bacilli</taxon>
        <taxon>Bacillales</taxon>
        <taxon>Bacillaceae</taxon>
        <taxon>Ornithinibacillus</taxon>
    </lineage>
</organism>
<sequence>MNNIPLKSRLKELLVDYLVILAYLFLLLIINLGFIFFLLEEFPEYTELQTQLLATFTSVIPIIFVFSYLDYFKNGTVGKRVSGLKLTYKNRNFSSSLIRNIIKFLPWQLGHIGVIHGMYNDFSITSIIIMNSGTLLGLILIYMGLFRKDKRHLGDLIAGTKVEQ</sequence>
<evidence type="ECO:0000256" key="1">
    <source>
        <dbReference type="ARBA" id="ARBA00004141"/>
    </source>
</evidence>
<feature type="domain" description="RDD" evidence="6">
    <location>
        <begin position="13"/>
        <end position="159"/>
    </location>
</feature>
<dbReference type="Pfam" id="PF06271">
    <property type="entry name" value="RDD"/>
    <property type="match status" value="1"/>
</dbReference>
<gene>
    <name evidence="7" type="ORF">J43TS3_09410</name>
</gene>
<evidence type="ECO:0000256" key="2">
    <source>
        <dbReference type="ARBA" id="ARBA00022692"/>
    </source>
</evidence>
<feature type="transmembrane region" description="Helical" evidence="5">
    <location>
        <begin position="51"/>
        <end position="69"/>
    </location>
</feature>
<accession>A0A919X8Y0</accession>
<keyword evidence="3 5" id="KW-1133">Transmembrane helix</keyword>
<keyword evidence="2 5" id="KW-0812">Transmembrane</keyword>
<evidence type="ECO:0000259" key="6">
    <source>
        <dbReference type="Pfam" id="PF06271"/>
    </source>
</evidence>
<dbReference type="InterPro" id="IPR010432">
    <property type="entry name" value="RDD"/>
</dbReference>
<protein>
    <submittedName>
        <fullName evidence="7">RDD family protein</fullName>
    </submittedName>
</protein>
<dbReference type="RefSeq" id="WP_212919806.1">
    <property type="nucleotide sequence ID" value="NZ_BORP01000001.1"/>
</dbReference>
<dbReference type="AlphaFoldDB" id="A0A919X8Y0"/>
<comment type="subcellular location">
    <subcellularLocation>
        <location evidence="1">Membrane</location>
        <topology evidence="1">Multi-pass membrane protein</topology>
    </subcellularLocation>
</comment>
<name>A0A919X8Y0_9BACI</name>
<feature type="transmembrane region" description="Helical" evidence="5">
    <location>
        <begin position="124"/>
        <end position="145"/>
    </location>
</feature>
<comment type="caution">
    <text evidence="7">The sequence shown here is derived from an EMBL/GenBank/DDBJ whole genome shotgun (WGS) entry which is preliminary data.</text>
</comment>